<dbReference type="InterPro" id="IPR001405">
    <property type="entry name" value="UPF0758"/>
</dbReference>
<dbReference type="PANTHER" id="PTHR30471:SF3">
    <property type="entry name" value="UPF0758 PROTEIN YEES-RELATED"/>
    <property type="match status" value="1"/>
</dbReference>
<evidence type="ECO:0000313" key="8">
    <source>
        <dbReference type="Proteomes" id="UP000295706"/>
    </source>
</evidence>
<gene>
    <name evidence="7" type="ORF">EZE20_01845</name>
</gene>
<accession>A0A4R4KM86</accession>
<evidence type="ECO:0000256" key="3">
    <source>
        <dbReference type="ARBA" id="ARBA00022801"/>
    </source>
</evidence>
<dbReference type="InterPro" id="IPR037518">
    <property type="entry name" value="MPN"/>
</dbReference>
<keyword evidence="4" id="KW-0862">Zinc</keyword>
<dbReference type="GO" id="GO:0006508">
    <property type="term" value="P:proteolysis"/>
    <property type="evidence" value="ECO:0007669"/>
    <property type="project" value="UniProtKB-KW"/>
</dbReference>
<evidence type="ECO:0000256" key="1">
    <source>
        <dbReference type="ARBA" id="ARBA00022670"/>
    </source>
</evidence>
<keyword evidence="3" id="KW-0378">Hydrolase</keyword>
<dbReference type="OrthoDB" id="9804482at2"/>
<dbReference type="RefSeq" id="WP_132113867.1">
    <property type="nucleotide sequence ID" value="NZ_SMJU01000001.1"/>
</dbReference>
<name>A0A4R4KM86_9BACT</name>
<dbReference type="GO" id="GO:0046872">
    <property type="term" value="F:metal ion binding"/>
    <property type="evidence" value="ECO:0007669"/>
    <property type="project" value="UniProtKB-KW"/>
</dbReference>
<dbReference type="InterPro" id="IPR020891">
    <property type="entry name" value="UPF0758_CS"/>
</dbReference>
<keyword evidence="8" id="KW-1185">Reference proteome</keyword>
<dbReference type="Proteomes" id="UP000295706">
    <property type="component" value="Unassembled WGS sequence"/>
</dbReference>
<sequence>MQLMEIKVSYQAPPPQDRIKVECSKDAARFLKSIWSDQIEYQEEMYVVLLNRANEIIGYKKLSSGGMSGCLIDMKILFGIAVQCAACGIILAHNHPSGNLAPSEADIRLTKQVKEASKLLDICLLDHQIITVGGYNSMADCGYI</sequence>
<organism evidence="7 8">
    <name type="scientific">Arundinibacter roseus</name>
    <dbReference type="NCBI Taxonomy" id="2070510"/>
    <lineage>
        <taxon>Bacteria</taxon>
        <taxon>Pseudomonadati</taxon>
        <taxon>Bacteroidota</taxon>
        <taxon>Cytophagia</taxon>
        <taxon>Cytophagales</taxon>
        <taxon>Spirosomataceae</taxon>
        <taxon>Arundinibacter</taxon>
    </lineage>
</organism>
<dbReference type="PROSITE" id="PS50249">
    <property type="entry name" value="MPN"/>
    <property type="match status" value="1"/>
</dbReference>
<reference evidence="7 8" key="1">
    <citation type="submission" date="2019-02" db="EMBL/GenBank/DDBJ databases">
        <title>Arundinibacter roseus gen. nov., sp. nov., a new member of the family Cytophagaceae.</title>
        <authorList>
            <person name="Szuroczki S."/>
            <person name="Khayer B."/>
            <person name="Sproer C."/>
            <person name="Toumi M."/>
            <person name="Szabo A."/>
            <person name="Felfoldi T."/>
            <person name="Schumann P."/>
            <person name="Toth E."/>
        </authorList>
    </citation>
    <scope>NUCLEOTIDE SEQUENCE [LARGE SCALE GENOMIC DNA]</scope>
    <source>
        <strain evidence="7 8">DMA-k-7a</strain>
    </source>
</reference>
<comment type="caution">
    <text evidence="7">The sequence shown here is derived from an EMBL/GenBank/DDBJ whole genome shotgun (WGS) entry which is preliminary data.</text>
</comment>
<feature type="domain" description="MPN" evidence="6">
    <location>
        <begin position="20"/>
        <end position="144"/>
    </location>
</feature>
<dbReference type="AlphaFoldDB" id="A0A4R4KM86"/>
<protein>
    <submittedName>
        <fullName evidence="7">DNA repair protein</fullName>
    </submittedName>
</protein>
<evidence type="ECO:0000313" key="7">
    <source>
        <dbReference type="EMBL" id="TDB69103.1"/>
    </source>
</evidence>
<dbReference type="Gene3D" id="3.40.140.10">
    <property type="entry name" value="Cytidine Deaminase, domain 2"/>
    <property type="match status" value="1"/>
</dbReference>
<dbReference type="PROSITE" id="PS01302">
    <property type="entry name" value="UPF0758"/>
    <property type="match status" value="1"/>
</dbReference>
<dbReference type="EMBL" id="SMJU01000001">
    <property type="protein sequence ID" value="TDB69103.1"/>
    <property type="molecule type" value="Genomic_DNA"/>
</dbReference>
<dbReference type="GO" id="GO:0008237">
    <property type="term" value="F:metallopeptidase activity"/>
    <property type="evidence" value="ECO:0007669"/>
    <property type="project" value="UniProtKB-KW"/>
</dbReference>
<dbReference type="InterPro" id="IPR025657">
    <property type="entry name" value="RadC_JAB"/>
</dbReference>
<dbReference type="CDD" id="cd08071">
    <property type="entry name" value="MPN_DUF2466"/>
    <property type="match status" value="1"/>
</dbReference>
<keyword evidence="1" id="KW-0645">Protease</keyword>
<evidence type="ECO:0000256" key="4">
    <source>
        <dbReference type="ARBA" id="ARBA00022833"/>
    </source>
</evidence>
<keyword evidence="2" id="KW-0479">Metal-binding</keyword>
<evidence type="ECO:0000256" key="5">
    <source>
        <dbReference type="ARBA" id="ARBA00023049"/>
    </source>
</evidence>
<evidence type="ECO:0000256" key="2">
    <source>
        <dbReference type="ARBA" id="ARBA00022723"/>
    </source>
</evidence>
<dbReference type="PANTHER" id="PTHR30471">
    <property type="entry name" value="DNA REPAIR PROTEIN RADC"/>
    <property type="match status" value="1"/>
</dbReference>
<evidence type="ECO:0000259" key="6">
    <source>
        <dbReference type="PROSITE" id="PS50249"/>
    </source>
</evidence>
<dbReference type="Pfam" id="PF04002">
    <property type="entry name" value="RadC"/>
    <property type="match status" value="1"/>
</dbReference>
<proteinExistence type="predicted"/>
<keyword evidence="5" id="KW-0482">Metalloprotease</keyword>